<comment type="caution">
    <text evidence="1">The sequence shown here is derived from an EMBL/GenBank/DDBJ whole genome shotgun (WGS) entry which is preliminary data.</text>
</comment>
<accession>A0ABU9YCA4</accession>
<sequence>MPARLPDSIRFRNWLDFEWPFEIRERYSCGVTSYEIVADGCTVATLPLREAADEWVEKTRPVSMAVLVAEHRSLHPVEVTIDGGRAGRLARIPPELWATYDGLLLNATSSQVTIKSAKASAAFPNEIAVFVHIRRRPGRR</sequence>
<dbReference type="Proteomes" id="UP001419910">
    <property type="component" value="Unassembled WGS sequence"/>
</dbReference>
<dbReference type="RefSeq" id="WP_343887553.1">
    <property type="nucleotide sequence ID" value="NZ_BAAAEH010000004.1"/>
</dbReference>
<protein>
    <submittedName>
        <fullName evidence="1">Uncharacterized protein</fullName>
    </submittedName>
</protein>
<evidence type="ECO:0000313" key="2">
    <source>
        <dbReference type="Proteomes" id="UP001419910"/>
    </source>
</evidence>
<keyword evidence="2" id="KW-1185">Reference proteome</keyword>
<proteinExistence type="predicted"/>
<gene>
    <name evidence="1" type="ORF">ABC974_27715</name>
</gene>
<organism evidence="1 2">
    <name type="scientific">Sphingomonas oligophenolica</name>
    <dbReference type="NCBI Taxonomy" id="301154"/>
    <lineage>
        <taxon>Bacteria</taxon>
        <taxon>Pseudomonadati</taxon>
        <taxon>Pseudomonadota</taxon>
        <taxon>Alphaproteobacteria</taxon>
        <taxon>Sphingomonadales</taxon>
        <taxon>Sphingomonadaceae</taxon>
        <taxon>Sphingomonas</taxon>
    </lineage>
</organism>
<evidence type="ECO:0000313" key="1">
    <source>
        <dbReference type="EMBL" id="MEN2793438.1"/>
    </source>
</evidence>
<name>A0ABU9YCA4_9SPHN</name>
<reference evidence="1 2" key="1">
    <citation type="submission" date="2024-05" db="EMBL/GenBank/DDBJ databases">
        <authorList>
            <person name="Liu Q."/>
            <person name="Xin Y.-H."/>
        </authorList>
    </citation>
    <scope>NUCLEOTIDE SEQUENCE [LARGE SCALE GENOMIC DNA]</scope>
    <source>
        <strain evidence="1 2">CGMCC 1.10181</strain>
    </source>
</reference>
<dbReference type="EMBL" id="JBDIME010000048">
    <property type="protein sequence ID" value="MEN2793438.1"/>
    <property type="molecule type" value="Genomic_DNA"/>
</dbReference>